<accession>A0ABT3A0C4</accession>
<name>A0ABT3A0C4_9RHOB</name>
<dbReference type="EMBL" id="JAOWKW010000008">
    <property type="protein sequence ID" value="MCV2879272.1"/>
    <property type="molecule type" value="Genomic_DNA"/>
</dbReference>
<organism evidence="4 5">
    <name type="scientific">Sedimentimonas flavescens</name>
    <dbReference type="NCBI Taxonomy" id="2851012"/>
    <lineage>
        <taxon>Bacteria</taxon>
        <taxon>Pseudomonadati</taxon>
        <taxon>Pseudomonadota</taxon>
        <taxon>Alphaproteobacteria</taxon>
        <taxon>Rhodobacterales</taxon>
        <taxon>Rhodobacter group</taxon>
        <taxon>Sedimentimonas</taxon>
    </lineage>
</organism>
<dbReference type="PANTHER" id="PTHR43201:SF5">
    <property type="entry name" value="MEDIUM-CHAIN ACYL-COA LIGASE ACSF2, MITOCHONDRIAL"/>
    <property type="match status" value="1"/>
</dbReference>
<dbReference type="Gene3D" id="1.10.1200.10">
    <property type="entry name" value="ACP-like"/>
    <property type="match status" value="1"/>
</dbReference>
<comment type="similarity">
    <text evidence="1">Belongs to the ATP-dependent AMP-binding enzyme family.</text>
</comment>
<proteinExistence type="inferred from homology"/>
<dbReference type="Gene3D" id="3.30.300.30">
    <property type="match status" value="1"/>
</dbReference>
<feature type="domain" description="Carrier" evidence="3">
    <location>
        <begin position="509"/>
        <end position="587"/>
    </location>
</feature>
<dbReference type="InterPro" id="IPR025110">
    <property type="entry name" value="AMP-bd_C"/>
</dbReference>
<dbReference type="InterPro" id="IPR042099">
    <property type="entry name" value="ANL_N_sf"/>
</dbReference>
<reference evidence="4 5" key="1">
    <citation type="submission" date="2022-10" db="EMBL/GenBank/DDBJ databases">
        <title>Sinirhodobacter sp. nov., isolated from ocean surface sediments.</title>
        <authorList>
            <person name="He W."/>
            <person name="Wang L."/>
            <person name="Zhang D.-F."/>
        </authorList>
    </citation>
    <scope>NUCLEOTIDE SEQUENCE [LARGE SCALE GENOMIC DNA]</scope>
    <source>
        <strain evidence="4 5">WL0115</strain>
    </source>
</reference>
<dbReference type="Proteomes" id="UP001526166">
    <property type="component" value="Unassembled WGS sequence"/>
</dbReference>
<dbReference type="Pfam" id="PF13193">
    <property type="entry name" value="AMP-binding_C"/>
    <property type="match status" value="1"/>
</dbReference>
<evidence type="ECO:0000256" key="1">
    <source>
        <dbReference type="ARBA" id="ARBA00006432"/>
    </source>
</evidence>
<dbReference type="SUPFAM" id="SSF56801">
    <property type="entry name" value="Acetyl-CoA synthetase-like"/>
    <property type="match status" value="1"/>
</dbReference>
<evidence type="ECO:0000313" key="5">
    <source>
        <dbReference type="Proteomes" id="UP001526166"/>
    </source>
</evidence>
<dbReference type="RefSeq" id="WP_263847955.1">
    <property type="nucleotide sequence ID" value="NZ_JAOWKW010000008.1"/>
</dbReference>
<protein>
    <submittedName>
        <fullName evidence="4">AMP-binding protein</fullName>
    </submittedName>
</protein>
<dbReference type="Gene3D" id="3.40.50.12780">
    <property type="entry name" value="N-terminal domain of ligase-like"/>
    <property type="match status" value="1"/>
</dbReference>
<dbReference type="Pfam" id="PF00501">
    <property type="entry name" value="AMP-binding"/>
    <property type="match status" value="1"/>
</dbReference>
<dbReference type="SUPFAM" id="SSF47336">
    <property type="entry name" value="ACP-like"/>
    <property type="match status" value="1"/>
</dbReference>
<dbReference type="CDD" id="cd04433">
    <property type="entry name" value="AFD_class_I"/>
    <property type="match status" value="1"/>
</dbReference>
<evidence type="ECO:0000313" key="4">
    <source>
        <dbReference type="EMBL" id="MCV2879272.1"/>
    </source>
</evidence>
<sequence length="587" mass="64095">MNDLSARLWRNLTDSGSRDFLVTPDQRIGDRDIARGIRQWLAMFDAAGLVSGDRFVLRTAQDEVACAAFLAGLVDGVVPVLLEGSCPDNRLRAIVEMVEPGLVLSDNALPELPHSAMTQLLARRKQGGLRLFGARRASAEFGLEIAETTRPARQPGDDGLAYLLFTSGTTAAPSGVEITRANLAANLTTLTRLFDFGPEARIFNDMVLAHADGMIQGPVLAAWNGAAVLRAGGFEIGVIEDWLGAVRRLRATHVLTVPTVWSMIDRLAAHDDYFDAPECRMLMTVAAKMPIPLWERIEKRFGRSLINHYGLTETVASALYAGDGSELGARGTVGKPVDCEARIADGAAQGELQLRGANVFHGYWRNPQRTSDSFTQDGWFRTGDLAQMRPDGSYEIIGRVKTAIVTGGVLIHPEEIDDAMLRHPDVSESVTVGLPDELFGEIGVTCVILARPCDETALTEHLRQFVEPRKVSKHIIELPTIPRGLSGKPQLDKVRALATARLTERSTGKQRPDHAQTVLEIAAKVFRVPLSQLTLQTTPRDLAAWDSFTQLNLVLAIEEHFDCRIPAARVSALRALGDFAQAVEHQS</sequence>
<dbReference type="PANTHER" id="PTHR43201">
    <property type="entry name" value="ACYL-COA SYNTHETASE"/>
    <property type="match status" value="1"/>
</dbReference>
<dbReference type="PROSITE" id="PS50075">
    <property type="entry name" value="CARRIER"/>
    <property type="match status" value="1"/>
</dbReference>
<dbReference type="InterPro" id="IPR045851">
    <property type="entry name" value="AMP-bd_C_sf"/>
</dbReference>
<evidence type="ECO:0000256" key="2">
    <source>
        <dbReference type="ARBA" id="ARBA00022598"/>
    </source>
</evidence>
<keyword evidence="5" id="KW-1185">Reference proteome</keyword>
<comment type="caution">
    <text evidence="4">The sequence shown here is derived from an EMBL/GenBank/DDBJ whole genome shotgun (WGS) entry which is preliminary data.</text>
</comment>
<evidence type="ECO:0000259" key="3">
    <source>
        <dbReference type="PROSITE" id="PS50075"/>
    </source>
</evidence>
<dbReference type="InterPro" id="IPR009081">
    <property type="entry name" value="PP-bd_ACP"/>
</dbReference>
<dbReference type="Pfam" id="PF00550">
    <property type="entry name" value="PP-binding"/>
    <property type="match status" value="1"/>
</dbReference>
<gene>
    <name evidence="4" type="ORF">OE699_10425</name>
</gene>
<dbReference type="InterPro" id="IPR036736">
    <property type="entry name" value="ACP-like_sf"/>
</dbReference>
<keyword evidence="2" id="KW-0436">Ligase</keyword>
<dbReference type="InterPro" id="IPR000873">
    <property type="entry name" value="AMP-dep_synth/lig_dom"/>
</dbReference>